<dbReference type="PANTHER" id="PTHR24220">
    <property type="entry name" value="IMPORT ATP-BINDING PROTEIN"/>
    <property type="match status" value="1"/>
</dbReference>
<protein>
    <submittedName>
        <fullName evidence="6">ABC transporter ATP-binding protein</fullName>
    </submittedName>
</protein>
<evidence type="ECO:0000256" key="4">
    <source>
        <dbReference type="ARBA" id="ARBA00038388"/>
    </source>
</evidence>
<dbReference type="InterPro" id="IPR027417">
    <property type="entry name" value="P-loop_NTPase"/>
</dbReference>
<dbReference type="InterPro" id="IPR003439">
    <property type="entry name" value="ABC_transporter-like_ATP-bd"/>
</dbReference>
<comment type="caution">
    <text evidence="6">The sequence shown here is derived from an EMBL/GenBank/DDBJ whole genome shotgun (WGS) entry which is preliminary data.</text>
</comment>
<dbReference type="SUPFAM" id="SSF52540">
    <property type="entry name" value="P-loop containing nucleoside triphosphate hydrolases"/>
    <property type="match status" value="1"/>
</dbReference>
<evidence type="ECO:0000259" key="5">
    <source>
        <dbReference type="PROSITE" id="PS50893"/>
    </source>
</evidence>
<dbReference type="GO" id="GO:0005886">
    <property type="term" value="C:plasma membrane"/>
    <property type="evidence" value="ECO:0007669"/>
    <property type="project" value="TreeGrafter"/>
</dbReference>
<dbReference type="AlphaFoldDB" id="A0A944ME62"/>
<dbReference type="PROSITE" id="PS00211">
    <property type="entry name" value="ABC_TRANSPORTER_1"/>
    <property type="match status" value="1"/>
</dbReference>
<name>A0A944ME62_9GAMM</name>
<evidence type="ECO:0000256" key="2">
    <source>
        <dbReference type="ARBA" id="ARBA00022741"/>
    </source>
</evidence>
<keyword evidence="1" id="KW-0813">Transport</keyword>
<dbReference type="SMART" id="SM00382">
    <property type="entry name" value="AAA"/>
    <property type="match status" value="1"/>
</dbReference>
<gene>
    <name evidence="6" type="ORF">KME65_12575</name>
</gene>
<dbReference type="GO" id="GO:0022857">
    <property type="term" value="F:transmembrane transporter activity"/>
    <property type="evidence" value="ECO:0007669"/>
    <property type="project" value="TreeGrafter"/>
</dbReference>
<dbReference type="InterPro" id="IPR017871">
    <property type="entry name" value="ABC_transporter-like_CS"/>
</dbReference>
<organism evidence="6 7">
    <name type="scientific">Candidatus Thiodiazotropha taylori</name>
    <dbReference type="NCBI Taxonomy" id="2792791"/>
    <lineage>
        <taxon>Bacteria</taxon>
        <taxon>Pseudomonadati</taxon>
        <taxon>Pseudomonadota</taxon>
        <taxon>Gammaproteobacteria</taxon>
        <taxon>Chromatiales</taxon>
        <taxon>Sedimenticolaceae</taxon>
        <taxon>Candidatus Thiodiazotropha</taxon>
    </lineage>
</organism>
<dbReference type="GO" id="GO:0005524">
    <property type="term" value="F:ATP binding"/>
    <property type="evidence" value="ECO:0007669"/>
    <property type="project" value="UniProtKB-KW"/>
</dbReference>
<dbReference type="InterPro" id="IPR003593">
    <property type="entry name" value="AAA+_ATPase"/>
</dbReference>
<comment type="similarity">
    <text evidence="4">Belongs to the ABC transporter superfamily. Macrolide exporter (TC 3.A.1.122) family.</text>
</comment>
<dbReference type="GO" id="GO:0016887">
    <property type="term" value="F:ATP hydrolysis activity"/>
    <property type="evidence" value="ECO:0007669"/>
    <property type="project" value="InterPro"/>
</dbReference>
<dbReference type="PROSITE" id="PS50893">
    <property type="entry name" value="ABC_TRANSPORTER_2"/>
    <property type="match status" value="1"/>
</dbReference>
<dbReference type="GO" id="GO:1902495">
    <property type="term" value="C:transmembrane transporter complex"/>
    <property type="evidence" value="ECO:0007669"/>
    <property type="project" value="UniProtKB-ARBA"/>
</dbReference>
<evidence type="ECO:0000256" key="1">
    <source>
        <dbReference type="ARBA" id="ARBA00022448"/>
    </source>
</evidence>
<sequence length="279" mass="31090">MGNNQDSSIIYLRGLHKCYWVGTMPFPALHGLDLDIAPGEFAVVAGRSGSGKSTLLNIVGALESADSGRVEVLGQDILGMNSEQRTRFRLHNIGFVFQAYNLIRVFTARENVAYVCQLQGKSRKESMEIANHWLHEVEIGHLGYRRPDQLSGGQQQRVAVARALASNPKLILADEPTANLDSMTGRHLIRLMHELNHRFGTTFLISSHDPDVKQAAGRLIKLADGQIVESWEEVPEPPQSLSASCPANHLPLGERVRNYIKTRKQSRARKRRGGNQRRS</sequence>
<proteinExistence type="inferred from homology"/>
<evidence type="ECO:0000256" key="3">
    <source>
        <dbReference type="ARBA" id="ARBA00022840"/>
    </source>
</evidence>
<dbReference type="PANTHER" id="PTHR24220:SF659">
    <property type="entry name" value="TRANSPORTER, PUTATIVE-RELATED"/>
    <property type="match status" value="1"/>
</dbReference>
<dbReference type="InterPro" id="IPR017911">
    <property type="entry name" value="MacB-like_ATP-bd"/>
</dbReference>
<reference evidence="6 7" key="1">
    <citation type="submission" date="2021-05" db="EMBL/GenBank/DDBJ databases">
        <title>Genetic and Functional Diversity in Clade A Lucinid endosymbionts from the Bahamas.</title>
        <authorList>
            <person name="Giani N.M."/>
            <person name="Engel A.S."/>
            <person name="Campbell B.J."/>
        </authorList>
    </citation>
    <scope>NUCLEOTIDE SEQUENCE [LARGE SCALE GENOMIC DNA]</scope>
    <source>
        <strain evidence="6">LUC16012Gg_MoonRockCtena</strain>
    </source>
</reference>
<dbReference type="CDD" id="cd03255">
    <property type="entry name" value="ABC_MJ0796_LolCDE_FtsE"/>
    <property type="match status" value="1"/>
</dbReference>
<evidence type="ECO:0000313" key="7">
    <source>
        <dbReference type="Proteomes" id="UP000770889"/>
    </source>
</evidence>
<dbReference type="Pfam" id="PF00005">
    <property type="entry name" value="ABC_tran"/>
    <property type="match status" value="1"/>
</dbReference>
<accession>A0A944ME62</accession>
<dbReference type="FunFam" id="3.40.50.300:FF:000032">
    <property type="entry name" value="Export ABC transporter ATP-binding protein"/>
    <property type="match status" value="1"/>
</dbReference>
<feature type="domain" description="ABC transporter" evidence="5">
    <location>
        <begin position="10"/>
        <end position="249"/>
    </location>
</feature>
<keyword evidence="2" id="KW-0547">Nucleotide-binding</keyword>
<dbReference type="EMBL" id="JAHHGM010000011">
    <property type="protein sequence ID" value="MBT2989787.1"/>
    <property type="molecule type" value="Genomic_DNA"/>
</dbReference>
<keyword evidence="3 6" id="KW-0067">ATP-binding</keyword>
<dbReference type="InterPro" id="IPR015854">
    <property type="entry name" value="ABC_transpr_LolD-like"/>
</dbReference>
<dbReference type="Proteomes" id="UP000770889">
    <property type="component" value="Unassembled WGS sequence"/>
</dbReference>
<evidence type="ECO:0000313" key="6">
    <source>
        <dbReference type="EMBL" id="MBT2989787.1"/>
    </source>
</evidence>
<dbReference type="Gene3D" id="3.40.50.300">
    <property type="entry name" value="P-loop containing nucleotide triphosphate hydrolases"/>
    <property type="match status" value="1"/>
</dbReference>